<sequence>MAATRIVSWKWMHVRLDVALHVGGPVGNVVCPSTICYVQPWNESHVT</sequence>
<evidence type="ECO:0000313" key="2">
    <source>
        <dbReference type="Proteomes" id="UP000076858"/>
    </source>
</evidence>
<protein>
    <submittedName>
        <fullName evidence="1">Uncharacterized protein</fullName>
    </submittedName>
</protein>
<proteinExistence type="predicted"/>
<comment type="caution">
    <text evidence="1">The sequence shown here is derived from an EMBL/GenBank/DDBJ whole genome shotgun (WGS) entry which is preliminary data.</text>
</comment>
<organism evidence="1 2">
    <name type="scientific">Daphnia magna</name>
    <dbReference type="NCBI Taxonomy" id="35525"/>
    <lineage>
        <taxon>Eukaryota</taxon>
        <taxon>Metazoa</taxon>
        <taxon>Ecdysozoa</taxon>
        <taxon>Arthropoda</taxon>
        <taxon>Crustacea</taxon>
        <taxon>Branchiopoda</taxon>
        <taxon>Diplostraca</taxon>
        <taxon>Cladocera</taxon>
        <taxon>Anomopoda</taxon>
        <taxon>Daphniidae</taxon>
        <taxon>Daphnia</taxon>
    </lineage>
</organism>
<dbReference type="Proteomes" id="UP000076858">
    <property type="component" value="Unassembled WGS sequence"/>
</dbReference>
<reference evidence="1 2" key="1">
    <citation type="submission" date="2016-03" db="EMBL/GenBank/DDBJ databases">
        <title>EvidentialGene: Evidence-directed Construction of Genes on Genomes.</title>
        <authorList>
            <person name="Gilbert D.G."/>
            <person name="Choi J.-H."/>
            <person name="Mockaitis K."/>
            <person name="Colbourne J."/>
            <person name="Pfrender M."/>
        </authorList>
    </citation>
    <scope>NUCLEOTIDE SEQUENCE [LARGE SCALE GENOMIC DNA]</scope>
    <source>
        <strain evidence="1 2">Xinb3</strain>
        <tissue evidence="1">Complete organism</tissue>
    </source>
</reference>
<name>A0A164GVI2_9CRUS</name>
<accession>A0A164GVI2</accession>
<gene>
    <name evidence="1" type="ORF">APZ42_004732</name>
</gene>
<keyword evidence="2" id="KW-1185">Reference proteome</keyword>
<dbReference type="AlphaFoldDB" id="A0A164GVI2"/>
<evidence type="ECO:0000313" key="1">
    <source>
        <dbReference type="EMBL" id="KZR99406.1"/>
    </source>
</evidence>
<dbReference type="EMBL" id="LRGB01013719">
    <property type="protein sequence ID" value="KZR99406.1"/>
    <property type="molecule type" value="Genomic_DNA"/>
</dbReference>